<dbReference type="RefSeq" id="WP_343818821.1">
    <property type="nucleotide sequence ID" value="NZ_BAAAFA010000013.1"/>
</dbReference>
<reference evidence="2 3" key="1">
    <citation type="journal article" date="2019" name="Int. J. Syst. Evol. Microbiol.">
        <title>The Global Catalogue of Microorganisms (GCM) 10K type strain sequencing project: providing services to taxonomists for standard genome sequencing and annotation.</title>
        <authorList>
            <consortium name="The Broad Institute Genomics Platform"/>
            <consortium name="The Broad Institute Genome Sequencing Center for Infectious Disease"/>
            <person name="Wu L."/>
            <person name="Ma J."/>
        </authorList>
    </citation>
    <scope>NUCLEOTIDE SEQUENCE [LARGE SCALE GENOMIC DNA]</scope>
    <source>
        <strain evidence="2 3">JCM 15608</strain>
    </source>
</reference>
<dbReference type="SUPFAM" id="SSF49464">
    <property type="entry name" value="Carboxypeptidase regulatory domain-like"/>
    <property type="match status" value="2"/>
</dbReference>
<sequence>MRLFRKTSTYLLVTLMLTGCGGSSSDNTAITPISISSTAPTTAIEDNLYSYQVTTLNGNAPTFTINNAPDGMNISNTGLITWVPLEGVITSGEITVTATSANKTTESQTFTITVQAINDQLQLVSEPENHSIDSGTAFSHQIQVIDVDDENNGQDISFELVSAPSGMTVSSTGLIEWQAEVNQSSNFAIDVAINDGGEDATETIHFTFSMDVLFYQKITGRVVNYHTGEPLNNADLSLYTTETTIESHSTSNDTGFFEVSILDTLAENKMTLFADAIGYGEHSVIVDSSSILQTQHIALLPNHVTTSFNSNIASTITYQGETLVDFPAASLVREDGQPIDGQVTAELTIIDPSLDINLMPGDMLTMTNQGLTPIESFGAMTVALVDESGANINIADNQLVKIRIPFASISDNAPNTIPLYYFDEKEGLWIEEGEANKVIVNGESYYEGQVSHFTTWNADRVYETVYIHGCVVDVNNTVISNAKMISKGRDYNGSAATFTDENGQFSLAVKTYSTVLVSGSQGSQSRTLSQIVLNEDITIEECIILSPATSTVKLTWGENPRDLDTHFYGPANEIGDDRFHISYSNKEEVLNNSTIYLDVDDTRSYGPEILTIPAFPYAGRYQYVIREYAGSGDILSSPTRVELNLESQIRIFSPPQGVVTDYWHVFDFVVSDTGEVIIEPVNTWLDNLPSTNSAPTVSTNNIGEARKNTLLKQAIKKKYYKDN</sequence>
<organism evidence="2 3">
    <name type="scientific">Colwellia asteriadis</name>
    <dbReference type="NCBI Taxonomy" id="517723"/>
    <lineage>
        <taxon>Bacteria</taxon>
        <taxon>Pseudomonadati</taxon>
        <taxon>Pseudomonadota</taxon>
        <taxon>Gammaproteobacteria</taxon>
        <taxon>Alteromonadales</taxon>
        <taxon>Colwelliaceae</taxon>
        <taxon>Colwellia</taxon>
    </lineage>
</organism>
<dbReference type="InterPro" id="IPR008969">
    <property type="entry name" value="CarboxyPept-like_regulatory"/>
</dbReference>
<feature type="signal peptide" evidence="1">
    <location>
        <begin position="1"/>
        <end position="25"/>
    </location>
</feature>
<accession>A0ABN1LB73</accession>
<name>A0ABN1LB73_9GAMM</name>
<evidence type="ECO:0000256" key="1">
    <source>
        <dbReference type="SAM" id="SignalP"/>
    </source>
</evidence>
<proteinExistence type="predicted"/>
<dbReference type="SUPFAM" id="SSF49313">
    <property type="entry name" value="Cadherin-like"/>
    <property type="match status" value="1"/>
</dbReference>
<comment type="caution">
    <text evidence="2">The sequence shown here is derived from an EMBL/GenBank/DDBJ whole genome shotgun (WGS) entry which is preliminary data.</text>
</comment>
<dbReference type="PROSITE" id="PS51257">
    <property type="entry name" value="PROKAR_LIPOPROTEIN"/>
    <property type="match status" value="1"/>
</dbReference>
<dbReference type="Pfam" id="PF05345">
    <property type="entry name" value="He_PIG"/>
    <property type="match status" value="2"/>
</dbReference>
<dbReference type="InterPro" id="IPR015919">
    <property type="entry name" value="Cadherin-like_sf"/>
</dbReference>
<keyword evidence="1" id="KW-0732">Signal</keyword>
<gene>
    <name evidence="2" type="ORF">GCM10009111_32180</name>
</gene>
<evidence type="ECO:0000313" key="2">
    <source>
        <dbReference type="EMBL" id="GAA0823067.1"/>
    </source>
</evidence>
<evidence type="ECO:0008006" key="4">
    <source>
        <dbReference type="Google" id="ProtNLM"/>
    </source>
</evidence>
<evidence type="ECO:0000313" key="3">
    <source>
        <dbReference type="Proteomes" id="UP001500021"/>
    </source>
</evidence>
<dbReference type="Proteomes" id="UP001500021">
    <property type="component" value="Unassembled WGS sequence"/>
</dbReference>
<keyword evidence="3" id="KW-1185">Reference proteome</keyword>
<dbReference type="EMBL" id="BAAAFA010000013">
    <property type="protein sequence ID" value="GAA0823067.1"/>
    <property type="molecule type" value="Genomic_DNA"/>
</dbReference>
<feature type="chain" id="PRO_5047355282" description="Dystroglycan-type cadherin-like domain-containing protein" evidence="1">
    <location>
        <begin position="26"/>
        <end position="723"/>
    </location>
</feature>
<dbReference type="Gene3D" id="2.60.40.10">
    <property type="entry name" value="Immunoglobulins"/>
    <property type="match status" value="2"/>
</dbReference>
<dbReference type="Gene3D" id="2.60.40.1120">
    <property type="entry name" value="Carboxypeptidase-like, regulatory domain"/>
    <property type="match status" value="1"/>
</dbReference>
<dbReference type="InterPro" id="IPR013783">
    <property type="entry name" value="Ig-like_fold"/>
</dbReference>
<protein>
    <recommendedName>
        <fullName evidence="4">Dystroglycan-type cadherin-like domain-containing protein</fullName>
    </recommendedName>
</protein>